<dbReference type="PANTHER" id="PTHR19288:SF46">
    <property type="entry name" value="HALOACID DEHALOGENASE-LIKE HYDROLASE DOMAIN-CONTAINING PROTEIN 2"/>
    <property type="match status" value="1"/>
</dbReference>
<name>A0ABW6IC13_9CYAN</name>
<dbReference type="NCBIfam" id="TIGR01458">
    <property type="entry name" value="HAD-SF-IIA-hyp3"/>
    <property type="match status" value="1"/>
</dbReference>
<evidence type="ECO:0000256" key="5">
    <source>
        <dbReference type="ARBA" id="ARBA00039666"/>
    </source>
</evidence>
<dbReference type="Pfam" id="PF13242">
    <property type="entry name" value="Hydrolase_like"/>
    <property type="match status" value="1"/>
</dbReference>
<dbReference type="NCBIfam" id="TIGR01460">
    <property type="entry name" value="HAD-SF-IIA"/>
    <property type="match status" value="1"/>
</dbReference>
<keyword evidence="6" id="KW-0378">Hydrolase</keyword>
<dbReference type="GO" id="GO:0016787">
    <property type="term" value="F:hydrolase activity"/>
    <property type="evidence" value="ECO:0007669"/>
    <property type="project" value="UniProtKB-KW"/>
</dbReference>
<evidence type="ECO:0000256" key="4">
    <source>
        <dbReference type="ARBA" id="ARBA00022842"/>
    </source>
</evidence>
<dbReference type="PANTHER" id="PTHR19288">
    <property type="entry name" value="4-NITROPHENYLPHOSPHATASE-RELATED"/>
    <property type="match status" value="1"/>
</dbReference>
<dbReference type="InterPro" id="IPR023214">
    <property type="entry name" value="HAD_sf"/>
</dbReference>
<dbReference type="InterPro" id="IPR036412">
    <property type="entry name" value="HAD-like_sf"/>
</dbReference>
<proteinExistence type="inferred from homology"/>
<protein>
    <recommendedName>
        <fullName evidence="5">Haloacid dehalogenase-like hydrolase domain-containing protein 2</fullName>
    </recommendedName>
</protein>
<comment type="similarity">
    <text evidence="2">Belongs to the HAD-like hydrolase superfamily.</text>
</comment>
<evidence type="ECO:0000313" key="6">
    <source>
        <dbReference type="EMBL" id="MFE4104979.1"/>
    </source>
</evidence>
<dbReference type="Pfam" id="PF13344">
    <property type="entry name" value="Hydrolase_6"/>
    <property type="match status" value="1"/>
</dbReference>
<dbReference type="InterPro" id="IPR006357">
    <property type="entry name" value="HAD-SF_hydro_IIA"/>
</dbReference>
<gene>
    <name evidence="6" type="ORF">ACFVKH_01730</name>
</gene>
<keyword evidence="3" id="KW-0479">Metal-binding</keyword>
<dbReference type="SUPFAM" id="SSF56784">
    <property type="entry name" value="HAD-like"/>
    <property type="match status" value="1"/>
</dbReference>
<reference evidence="6 7" key="1">
    <citation type="submission" date="2024-10" db="EMBL/GenBank/DDBJ databases">
        <authorList>
            <person name="Ratan Roy A."/>
            <person name="Morales Sandoval P.H."/>
            <person name="De Los Santos Villalobos S."/>
            <person name="Chakraborty S."/>
            <person name="Mukherjee J."/>
        </authorList>
    </citation>
    <scope>NUCLEOTIDE SEQUENCE [LARGE SCALE GENOMIC DNA]</scope>
    <source>
        <strain evidence="6 7">S1</strain>
    </source>
</reference>
<keyword evidence="7" id="KW-1185">Reference proteome</keyword>
<keyword evidence="4" id="KW-0460">Magnesium</keyword>
<sequence length="260" mass="28419">MPGKDFSSIKGLLLDLNGVFYEGNRILPGATEAIEFLRERQIPFRFITNNTTESVEALCNSLNSMGLKIKPHETISAPYAAVLHLRKLGNPKCYLLLSPEVRQDFAEFTRSESAADIVVLGDMGNAWSYHELNRAFRLMMQGANLIALHKAKYWQWEGGLHLDIGAFVTGLEYSTDKQALIVGKPSSSFYSLALDELGLSAEQVAVIGDDIEDDVAGGQAMGMSGFLVKTGKYREALVAKSAVEPDGVLENIGAIAQLFE</sequence>
<evidence type="ECO:0000313" key="7">
    <source>
        <dbReference type="Proteomes" id="UP001600165"/>
    </source>
</evidence>
<comment type="cofactor">
    <cofactor evidence="1">
        <name>Mg(2+)</name>
        <dbReference type="ChEBI" id="CHEBI:18420"/>
    </cofactor>
</comment>
<dbReference type="RefSeq" id="WP_377960787.1">
    <property type="nucleotide sequence ID" value="NZ_JBHZOL010000008.1"/>
</dbReference>
<organism evidence="6 7">
    <name type="scientific">Almyronema epifaneia S1</name>
    <dbReference type="NCBI Taxonomy" id="2991925"/>
    <lineage>
        <taxon>Bacteria</taxon>
        <taxon>Bacillati</taxon>
        <taxon>Cyanobacteriota</taxon>
        <taxon>Cyanophyceae</taxon>
        <taxon>Nodosilineales</taxon>
        <taxon>Nodosilineaceae</taxon>
        <taxon>Almyronema</taxon>
        <taxon>Almyronema epifaneia</taxon>
    </lineage>
</organism>
<comment type="caution">
    <text evidence="6">The sequence shown here is derived from an EMBL/GenBank/DDBJ whole genome shotgun (WGS) entry which is preliminary data.</text>
</comment>
<dbReference type="InterPro" id="IPR006355">
    <property type="entry name" value="LHPP/HDHD2"/>
</dbReference>
<evidence type="ECO:0000256" key="3">
    <source>
        <dbReference type="ARBA" id="ARBA00022723"/>
    </source>
</evidence>
<dbReference type="Proteomes" id="UP001600165">
    <property type="component" value="Unassembled WGS sequence"/>
</dbReference>
<dbReference type="Gene3D" id="3.40.50.1000">
    <property type="entry name" value="HAD superfamily/HAD-like"/>
    <property type="match status" value="2"/>
</dbReference>
<accession>A0ABW6IC13</accession>
<dbReference type="EMBL" id="JBHZOL010000008">
    <property type="protein sequence ID" value="MFE4104979.1"/>
    <property type="molecule type" value="Genomic_DNA"/>
</dbReference>
<evidence type="ECO:0000256" key="2">
    <source>
        <dbReference type="ARBA" id="ARBA00007958"/>
    </source>
</evidence>
<evidence type="ECO:0000256" key="1">
    <source>
        <dbReference type="ARBA" id="ARBA00001946"/>
    </source>
</evidence>